<dbReference type="GO" id="GO:0005886">
    <property type="term" value="C:plasma membrane"/>
    <property type="evidence" value="ECO:0007669"/>
    <property type="project" value="UniProtKB-SubCell"/>
</dbReference>
<dbReference type="InterPro" id="IPR051535">
    <property type="entry name" value="Siderophore_ABC-ATPase"/>
</dbReference>
<evidence type="ECO:0000256" key="4">
    <source>
        <dbReference type="ARBA" id="ARBA00023065"/>
    </source>
</evidence>
<dbReference type="GO" id="GO:0006811">
    <property type="term" value="P:monoatomic ion transport"/>
    <property type="evidence" value="ECO:0007669"/>
    <property type="project" value="UniProtKB-KW"/>
</dbReference>
<evidence type="ECO:0000256" key="3">
    <source>
        <dbReference type="ARBA" id="ARBA00022475"/>
    </source>
</evidence>
<dbReference type="RefSeq" id="WP_079190062.1">
    <property type="nucleotide sequence ID" value="NZ_FRBI01000019.1"/>
</dbReference>
<dbReference type="PANTHER" id="PTHR42771">
    <property type="entry name" value="IRON(3+)-HYDROXAMATE IMPORT ATP-BINDING PROTEIN FHUC"/>
    <property type="match status" value="1"/>
</dbReference>
<evidence type="ECO:0000259" key="6">
    <source>
        <dbReference type="Pfam" id="PF00005"/>
    </source>
</evidence>
<keyword evidence="3" id="KW-1003">Cell membrane</keyword>
<dbReference type="Gene3D" id="3.40.50.300">
    <property type="entry name" value="P-loop containing nucleotide triphosphate hydrolases"/>
    <property type="match status" value="1"/>
</dbReference>
<evidence type="ECO:0000256" key="5">
    <source>
        <dbReference type="ARBA" id="ARBA00023136"/>
    </source>
</evidence>
<feature type="domain" description="ABC transporter" evidence="6">
    <location>
        <begin position="16"/>
        <end position="56"/>
    </location>
</feature>
<evidence type="ECO:0000313" key="8">
    <source>
        <dbReference type="Proteomes" id="UP000184111"/>
    </source>
</evidence>
<organism evidence="7 8">
    <name type="scientific">Actinacidiphila paucisporea</name>
    <dbReference type="NCBI Taxonomy" id="310782"/>
    <lineage>
        <taxon>Bacteria</taxon>
        <taxon>Bacillati</taxon>
        <taxon>Actinomycetota</taxon>
        <taxon>Actinomycetes</taxon>
        <taxon>Kitasatosporales</taxon>
        <taxon>Streptomycetaceae</taxon>
        <taxon>Actinacidiphila</taxon>
    </lineage>
</organism>
<keyword evidence="4" id="KW-0406">Ion transport</keyword>
<dbReference type="SUPFAM" id="SSF52540">
    <property type="entry name" value="P-loop containing nucleoside triphosphate hydrolases"/>
    <property type="match status" value="1"/>
</dbReference>
<accession>A0A1M7NQG5</accession>
<sequence length="128" mass="13301">MTVAYGHTDVVRDGAVAIRPAEVTALVGPNGSGKSTLLRTLARLQRARSGTLTVDGYGRTPADVLPVAVVLAAGAAVAVARRRQLDLVSLDDAPRGSSACAWRRPPGQAAERSACGRRSACWVRPGEV</sequence>
<dbReference type="Proteomes" id="UP000184111">
    <property type="component" value="Unassembled WGS sequence"/>
</dbReference>
<dbReference type="InterPro" id="IPR027417">
    <property type="entry name" value="P-loop_NTPase"/>
</dbReference>
<keyword evidence="8" id="KW-1185">Reference proteome</keyword>
<evidence type="ECO:0000256" key="1">
    <source>
        <dbReference type="ARBA" id="ARBA00004202"/>
    </source>
</evidence>
<dbReference type="STRING" id="310782.SAMN05216499_119117"/>
<comment type="subcellular location">
    <subcellularLocation>
        <location evidence="1">Cell membrane</location>
        <topology evidence="1">Peripheral membrane protein</topology>
    </subcellularLocation>
</comment>
<gene>
    <name evidence="7" type="ORF">SAMN05216499_119117</name>
</gene>
<dbReference type="EMBL" id="FRBI01000019">
    <property type="protein sequence ID" value="SHN06294.1"/>
    <property type="molecule type" value="Genomic_DNA"/>
</dbReference>
<keyword evidence="5" id="KW-0472">Membrane</keyword>
<dbReference type="GO" id="GO:0005524">
    <property type="term" value="F:ATP binding"/>
    <property type="evidence" value="ECO:0007669"/>
    <property type="project" value="InterPro"/>
</dbReference>
<reference evidence="7 8" key="1">
    <citation type="submission" date="2016-11" db="EMBL/GenBank/DDBJ databases">
        <authorList>
            <person name="Jaros S."/>
            <person name="Januszkiewicz K."/>
            <person name="Wedrychowicz H."/>
        </authorList>
    </citation>
    <scope>NUCLEOTIDE SEQUENCE [LARGE SCALE GENOMIC DNA]</scope>
    <source>
        <strain evidence="7 8">CGMCC 4.2025</strain>
    </source>
</reference>
<evidence type="ECO:0000313" key="7">
    <source>
        <dbReference type="EMBL" id="SHN06294.1"/>
    </source>
</evidence>
<protein>
    <submittedName>
        <fullName evidence="7">ABC transporter</fullName>
    </submittedName>
</protein>
<keyword evidence="2" id="KW-0813">Transport</keyword>
<evidence type="ECO:0000256" key="2">
    <source>
        <dbReference type="ARBA" id="ARBA00022448"/>
    </source>
</evidence>
<dbReference type="PANTHER" id="PTHR42771:SF2">
    <property type="entry name" value="IRON(3+)-HYDROXAMATE IMPORT ATP-BINDING PROTEIN FHUC"/>
    <property type="match status" value="1"/>
</dbReference>
<dbReference type="InterPro" id="IPR003439">
    <property type="entry name" value="ABC_transporter-like_ATP-bd"/>
</dbReference>
<proteinExistence type="predicted"/>
<name>A0A1M7NQG5_9ACTN</name>
<dbReference type="GO" id="GO:0016887">
    <property type="term" value="F:ATP hydrolysis activity"/>
    <property type="evidence" value="ECO:0007669"/>
    <property type="project" value="InterPro"/>
</dbReference>
<dbReference type="AlphaFoldDB" id="A0A1M7NQG5"/>
<dbReference type="Pfam" id="PF00005">
    <property type="entry name" value="ABC_tran"/>
    <property type="match status" value="1"/>
</dbReference>